<dbReference type="RefSeq" id="WP_143895983.1">
    <property type="nucleotide sequence ID" value="NZ_CP041666.1"/>
</dbReference>
<comment type="similarity">
    <text evidence="7">Belongs to the binding-protein-dependent transport system permease family.</text>
</comment>
<sequence>MNAKAWWTGSITIGKYLLLTFLSFLMFFPFLWMISSALKTKDEIWQFPPSLLPENPQWHNFLDAWNVAPFGLYMFNSVFTAAVIVLLQIISGAMMAYAFTQFQFRGRNILFALILGSYMLPVAATYVPSYVLLGKFQLLDTYTGIIVSNAVSVFGIFLLRQAFLQVPKELIEAAKLDGSSHWQILWKMLFPLTLPTFATFGLISFVQMYNNYLWPSLIIKSEEKMLITQGIQKFFMQEGGYGMQWPLIMAASSFVVFPLLILFVFAQKSFVSGINDQGIKG</sequence>
<gene>
    <name evidence="9" type="ORF">FN924_15370</name>
</gene>
<dbReference type="Proteomes" id="UP000315215">
    <property type="component" value="Chromosome"/>
</dbReference>
<evidence type="ECO:0000259" key="8">
    <source>
        <dbReference type="PROSITE" id="PS50928"/>
    </source>
</evidence>
<protein>
    <submittedName>
        <fullName evidence="9">Carbohydrate ABC transporter permease</fullName>
    </submittedName>
</protein>
<evidence type="ECO:0000313" key="9">
    <source>
        <dbReference type="EMBL" id="QDP41439.1"/>
    </source>
</evidence>
<keyword evidence="10" id="KW-1185">Reference proteome</keyword>
<feature type="transmembrane region" description="Helical" evidence="7">
    <location>
        <begin position="141"/>
        <end position="163"/>
    </location>
</feature>
<dbReference type="Pfam" id="PF00528">
    <property type="entry name" value="BPD_transp_1"/>
    <property type="match status" value="1"/>
</dbReference>
<feature type="transmembrane region" description="Helical" evidence="7">
    <location>
        <begin position="109"/>
        <end position="129"/>
    </location>
</feature>
<feature type="transmembrane region" description="Helical" evidence="7">
    <location>
        <begin position="70"/>
        <end position="97"/>
    </location>
</feature>
<name>A0A516KJ68_9BACI</name>
<keyword evidence="4 7" id="KW-0812">Transmembrane</keyword>
<evidence type="ECO:0000256" key="6">
    <source>
        <dbReference type="ARBA" id="ARBA00023136"/>
    </source>
</evidence>
<dbReference type="InterPro" id="IPR035906">
    <property type="entry name" value="MetI-like_sf"/>
</dbReference>
<dbReference type="PANTHER" id="PTHR43744">
    <property type="entry name" value="ABC TRANSPORTER PERMEASE PROTEIN MG189-RELATED-RELATED"/>
    <property type="match status" value="1"/>
</dbReference>
<feature type="transmembrane region" description="Helical" evidence="7">
    <location>
        <begin position="245"/>
        <end position="266"/>
    </location>
</feature>
<dbReference type="AlphaFoldDB" id="A0A516KJ68"/>
<dbReference type="SUPFAM" id="SSF161098">
    <property type="entry name" value="MetI-like"/>
    <property type="match status" value="1"/>
</dbReference>
<reference evidence="9 10" key="1">
    <citation type="submission" date="2019-07" db="EMBL/GenBank/DDBJ databases">
        <authorList>
            <person name="Li J."/>
        </authorList>
    </citation>
    <scope>NUCLEOTIDE SEQUENCE [LARGE SCALE GENOMIC DNA]</scope>
    <source>
        <strain evidence="9 10">TKL69</strain>
    </source>
</reference>
<dbReference type="EMBL" id="CP041666">
    <property type="protein sequence ID" value="QDP41439.1"/>
    <property type="molecule type" value="Genomic_DNA"/>
</dbReference>
<evidence type="ECO:0000256" key="3">
    <source>
        <dbReference type="ARBA" id="ARBA00022475"/>
    </source>
</evidence>
<dbReference type="CDD" id="cd06261">
    <property type="entry name" value="TM_PBP2"/>
    <property type="match status" value="1"/>
</dbReference>
<dbReference type="PANTHER" id="PTHR43744:SF12">
    <property type="entry name" value="ABC TRANSPORTER PERMEASE PROTEIN MG189-RELATED"/>
    <property type="match status" value="1"/>
</dbReference>
<comment type="subcellular location">
    <subcellularLocation>
        <location evidence="1 7">Cell membrane</location>
        <topology evidence="1 7">Multi-pass membrane protein</topology>
    </subcellularLocation>
</comment>
<dbReference type="Gene3D" id="1.10.3720.10">
    <property type="entry name" value="MetI-like"/>
    <property type="match status" value="1"/>
</dbReference>
<dbReference type="InterPro" id="IPR000515">
    <property type="entry name" value="MetI-like"/>
</dbReference>
<accession>A0A516KJ68</accession>
<feature type="transmembrane region" description="Helical" evidence="7">
    <location>
        <begin position="16"/>
        <end position="35"/>
    </location>
</feature>
<dbReference type="GO" id="GO:0005886">
    <property type="term" value="C:plasma membrane"/>
    <property type="evidence" value="ECO:0007669"/>
    <property type="project" value="UniProtKB-SubCell"/>
</dbReference>
<evidence type="ECO:0000256" key="7">
    <source>
        <dbReference type="RuleBase" id="RU363032"/>
    </source>
</evidence>
<evidence type="ECO:0000256" key="1">
    <source>
        <dbReference type="ARBA" id="ARBA00004651"/>
    </source>
</evidence>
<dbReference type="KEGG" id="aqt:FN924_15370"/>
<evidence type="ECO:0000256" key="4">
    <source>
        <dbReference type="ARBA" id="ARBA00022692"/>
    </source>
</evidence>
<organism evidence="9 10">
    <name type="scientific">Radiobacillus deserti</name>
    <dbReference type="NCBI Taxonomy" id="2594883"/>
    <lineage>
        <taxon>Bacteria</taxon>
        <taxon>Bacillati</taxon>
        <taxon>Bacillota</taxon>
        <taxon>Bacilli</taxon>
        <taxon>Bacillales</taxon>
        <taxon>Bacillaceae</taxon>
        <taxon>Radiobacillus</taxon>
    </lineage>
</organism>
<feature type="transmembrane region" description="Helical" evidence="7">
    <location>
        <begin position="184"/>
        <end position="206"/>
    </location>
</feature>
<keyword evidence="3" id="KW-1003">Cell membrane</keyword>
<dbReference type="GO" id="GO:0055085">
    <property type="term" value="P:transmembrane transport"/>
    <property type="evidence" value="ECO:0007669"/>
    <property type="project" value="InterPro"/>
</dbReference>
<evidence type="ECO:0000256" key="5">
    <source>
        <dbReference type="ARBA" id="ARBA00022989"/>
    </source>
</evidence>
<dbReference type="OrthoDB" id="9771544at2"/>
<keyword evidence="6 7" id="KW-0472">Membrane</keyword>
<feature type="domain" description="ABC transmembrane type-1" evidence="8">
    <location>
        <begin position="74"/>
        <end position="266"/>
    </location>
</feature>
<dbReference type="PROSITE" id="PS50928">
    <property type="entry name" value="ABC_TM1"/>
    <property type="match status" value="1"/>
</dbReference>
<keyword evidence="5 7" id="KW-1133">Transmembrane helix</keyword>
<keyword evidence="2 7" id="KW-0813">Transport</keyword>
<evidence type="ECO:0000313" key="10">
    <source>
        <dbReference type="Proteomes" id="UP000315215"/>
    </source>
</evidence>
<evidence type="ECO:0000256" key="2">
    <source>
        <dbReference type="ARBA" id="ARBA00022448"/>
    </source>
</evidence>
<proteinExistence type="inferred from homology"/>